<protein>
    <submittedName>
        <fullName evidence="9">Phosphatidic acid phosphatase type 2/haloperoxidase domain-containing protein</fullName>
    </submittedName>
</protein>
<dbReference type="GO" id="GO:0005886">
    <property type="term" value="C:plasma membrane"/>
    <property type="evidence" value="ECO:0007669"/>
    <property type="project" value="TreeGrafter"/>
</dbReference>
<dbReference type="Gene3D" id="1.20.144.10">
    <property type="entry name" value="Phosphatidic acid phosphatase type 2/haloperoxidase"/>
    <property type="match status" value="1"/>
</dbReference>
<evidence type="ECO:0000256" key="6">
    <source>
        <dbReference type="SAM" id="Phobius"/>
    </source>
</evidence>
<proteinExistence type="inferred from homology"/>
<evidence type="ECO:0000313" key="8">
    <source>
        <dbReference type="Proteomes" id="UP000887581"/>
    </source>
</evidence>
<evidence type="ECO:0000256" key="2">
    <source>
        <dbReference type="ARBA" id="ARBA00008816"/>
    </source>
</evidence>
<evidence type="ECO:0000313" key="9">
    <source>
        <dbReference type="WBParaSite" id="sdigi.contig3.g439.t1"/>
    </source>
</evidence>
<feature type="transmembrane region" description="Helical" evidence="6">
    <location>
        <begin position="225"/>
        <end position="246"/>
    </location>
</feature>
<dbReference type="SMART" id="SM00014">
    <property type="entry name" value="acidPPc"/>
    <property type="match status" value="1"/>
</dbReference>
<dbReference type="GO" id="GO:0046839">
    <property type="term" value="P:phospholipid dephosphorylation"/>
    <property type="evidence" value="ECO:0007669"/>
    <property type="project" value="TreeGrafter"/>
</dbReference>
<dbReference type="GO" id="GO:0006644">
    <property type="term" value="P:phospholipid metabolic process"/>
    <property type="evidence" value="ECO:0007669"/>
    <property type="project" value="InterPro"/>
</dbReference>
<evidence type="ECO:0000256" key="3">
    <source>
        <dbReference type="ARBA" id="ARBA00022692"/>
    </source>
</evidence>
<dbReference type="Proteomes" id="UP000887581">
    <property type="component" value="Unplaced"/>
</dbReference>
<feature type="transmembrane region" description="Helical" evidence="6">
    <location>
        <begin position="21"/>
        <end position="49"/>
    </location>
</feature>
<keyword evidence="4 6" id="KW-1133">Transmembrane helix</keyword>
<comment type="similarity">
    <text evidence="2">Belongs to the PA-phosphatase related phosphoesterase family.</text>
</comment>
<evidence type="ECO:0000256" key="5">
    <source>
        <dbReference type="ARBA" id="ARBA00023136"/>
    </source>
</evidence>
<feature type="transmembrane region" description="Helical" evidence="6">
    <location>
        <begin position="194"/>
        <end position="213"/>
    </location>
</feature>
<feature type="transmembrane region" description="Helical" evidence="6">
    <location>
        <begin position="129"/>
        <end position="150"/>
    </location>
</feature>
<dbReference type="SUPFAM" id="SSF48317">
    <property type="entry name" value="Acid phosphatase/Vanadium-dependent haloperoxidase"/>
    <property type="match status" value="1"/>
</dbReference>
<keyword evidence="8" id="KW-1185">Reference proteome</keyword>
<dbReference type="InterPro" id="IPR036938">
    <property type="entry name" value="PAP2/HPO_sf"/>
</dbReference>
<evidence type="ECO:0000256" key="1">
    <source>
        <dbReference type="ARBA" id="ARBA00004141"/>
    </source>
</evidence>
<reference evidence="9" key="1">
    <citation type="submission" date="2022-11" db="UniProtKB">
        <authorList>
            <consortium name="WormBaseParasite"/>
        </authorList>
    </citation>
    <scope>IDENTIFICATION</scope>
</reference>
<keyword evidence="5 6" id="KW-0472">Membrane</keyword>
<dbReference type="Pfam" id="PF01569">
    <property type="entry name" value="PAP2"/>
    <property type="match status" value="1"/>
</dbReference>
<dbReference type="AlphaFoldDB" id="A0A915PPM8"/>
<dbReference type="InterPro" id="IPR000326">
    <property type="entry name" value="PAP2/HPO"/>
</dbReference>
<name>A0A915PPM8_9BILA</name>
<feature type="transmembrane region" description="Helical" evidence="6">
    <location>
        <begin position="86"/>
        <end position="108"/>
    </location>
</feature>
<evidence type="ECO:0000256" key="4">
    <source>
        <dbReference type="ARBA" id="ARBA00022989"/>
    </source>
</evidence>
<comment type="subcellular location">
    <subcellularLocation>
        <location evidence="1">Membrane</location>
        <topology evidence="1">Multi-pass membrane protein</topology>
    </subcellularLocation>
</comment>
<accession>A0A915PPM8</accession>
<dbReference type="InterPro" id="IPR043216">
    <property type="entry name" value="PAP-like"/>
</dbReference>
<feature type="transmembrane region" description="Helical" evidence="6">
    <location>
        <begin position="252"/>
        <end position="273"/>
    </location>
</feature>
<organism evidence="8 9">
    <name type="scientific">Setaria digitata</name>
    <dbReference type="NCBI Taxonomy" id="48799"/>
    <lineage>
        <taxon>Eukaryota</taxon>
        <taxon>Metazoa</taxon>
        <taxon>Ecdysozoa</taxon>
        <taxon>Nematoda</taxon>
        <taxon>Chromadorea</taxon>
        <taxon>Rhabditida</taxon>
        <taxon>Spirurina</taxon>
        <taxon>Spiruromorpha</taxon>
        <taxon>Filarioidea</taxon>
        <taxon>Setariidae</taxon>
        <taxon>Setaria</taxon>
    </lineage>
</organism>
<sequence length="293" mass="33301">MSLRWITLSGRFTRSDGKSEEATAVIIAKGIVAVTVDVGVALAAAFYAIKLFVNKLVVPYERGFYCYEVPYLSNPLRPSTISTKHLLFVSFASPFFIIAVVEAVLFAISKGRNKLREYFHFATSIYLRYIASFAFATFMMEILKCIFARLRPHYLSVCQPNWEELNCSDPNNYIERVNCMGTNMHRIRIGRQSFPSGHTSAAVLLFTFLYFYLKGIVEATGNKLLRIIRFTVLVMIGAWAVVVMITRITDHWHYPTDVLGGIMLGLACSYIFVRTTHSSLVFKNRLLENMHNA</sequence>
<dbReference type="GO" id="GO:0007165">
    <property type="term" value="P:signal transduction"/>
    <property type="evidence" value="ECO:0007669"/>
    <property type="project" value="TreeGrafter"/>
</dbReference>
<dbReference type="PANTHER" id="PTHR10165:SF174">
    <property type="entry name" value="PHOSPHATIDIC ACID PHOSPHATASE TYPE 2_HALOPEROXIDASE DOMAIN-CONTAINING PROTEIN"/>
    <property type="match status" value="1"/>
</dbReference>
<feature type="domain" description="Phosphatidic acid phosphatase type 2/haloperoxidase" evidence="7">
    <location>
        <begin position="127"/>
        <end position="273"/>
    </location>
</feature>
<dbReference type="WBParaSite" id="sdigi.contig3.g439.t1">
    <property type="protein sequence ID" value="sdigi.contig3.g439.t1"/>
    <property type="gene ID" value="sdigi.contig3.g439"/>
</dbReference>
<dbReference type="PANTHER" id="PTHR10165">
    <property type="entry name" value="LIPID PHOSPHATE PHOSPHATASE"/>
    <property type="match status" value="1"/>
</dbReference>
<keyword evidence="3 6" id="KW-0812">Transmembrane</keyword>
<evidence type="ECO:0000259" key="7">
    <source>
        <dbReference type="SMART" id="SM00014"/>
    </source>
</evidence>
<dbReference type="GO" id="GO:0008195">
    <property type="term" value="F:phosphatidate phosphatase activity"/>
    <property type="evidence" value="ECO:0007669"/>
    <property type="project" value="TreeGrafter"/>
</dbReference>